<keyword evidence="3" id="KW-0547">Nucleotide-binding</keyword>
<dbReference type="InterPro" id="IPR017871">
    <property type="entry name" value="ABC_transporter-like_CS"/>
</dbReference>
<keyword evidence="4 6" id="KW-0067">ATP-binding</keyword>
<evidence type="ECO:0000256" key="2">
    <source>
        <dbReference type="ARBA" id="ARBA00022448"/>
    </source>
</evidence>
<organism evidence="6 7">
    <name type="scientific">Paenibacillus hodogayensis</name>
    <dbReference type="NCBI Taxonomy" id="279208"/>
    <lineage>
        <taxon>Bacteria</taxon>
        <taxon>Bacillati</taxon>
        <taxon>Bacillota</taxon>
        <taxon>Bacilli</taxon>
        <taxon>Bacillales</taxon>
        <taxon>Paenibacillaceae</taxon>
        <taxon>Paenibacillus</taxon>
    </lineage>
</organism>
<dbReference type="InterPro" id="IPR027417">
    <property type="entry name" value="P-loop_NTPase"/>
</dbReference>
<dbReference type="InterPro" id="IPR013563">
    <property type="entry name" value="Oligopep_ABC_C"/>
</dbReference>
<evidence type="ECO:0000256" key="3">
    <source>
        <dbReference type="ARBA" id="ARBA00022741"/>
    </source>
</evidence>
<evidence type="ECO:0000259" key="5">
    <source>
        <dbReference type="PROSITE" id="PS50893"/>
    </source>
</evidence>
<accession>A0ABV5W755</accession>
<name>A0ABV5W755_9BACL</name>
<dbReference type="RefSeq" id="WP_344910420.1">
    <property type="nucleotide sequence ID" value="NZ_BAAAYO010000009.1"/>
</dbReference>
<dbReference type="InterPro" id="IPR003439">
    <property type="entry name" value="ABC_transporter-like_ATP-bd"/>
</dbReference>
<evidence type="ECO:0000313" key="7">
    <source>
        <dbReference type="Proteomes" id="UP001589619"/>
    </source>
</evidence>
<dbReference type="PANTHER" id="PTHR43776:SF7">
    <property type="entry name" value="D,D-DIPEPTIDE TRANSPORT ATP-BINDING PROTEIN DDPF-RELATED"/>
    <property type="match status" value="1"/>
</dbReference>
<dbReference type="Pfam" id="PF00005">
    <property type="entry name" value="ABC_tran"/>
    <property type="match status" value="1"/>
</dbReference>
<feature type="domain" description="ABC transporter" evidence="5">
    <location>
        <begin position="11"/>
        <end position="260"/>
    </location>
</feature>
<protein>
    <submittedName>
        <fullName evidence="6">ABC transporter ATP-binding protein</fullName>
    </submittedName>
</protein>
<keyword evidence="2" id="KW-0813">Transport</keyword>
<dbReference type="GO" id="GO:0005524">
    <property type="term" value="F:ATP binding"/>
    <property type="evidence" value="ECO:0007669"/>
    <property type="project" value="UniProtKB-KW"/>
</dbReference>
<dbReference type="Pfam" id="PF08352">
    <property type="entry name" value="oligo_HPY"/>
    <property type="match status" value="1"/>
</dbReference>
<dbReference type="CDD" id="cd03257">
    <property type="entry name" value="ABC_NikE_OppD_transporters"/>
    <property type="match status" value="1"/>
</dbReference>
<sequence>MNEAPVAPPLLQARGLSKFYETKRGLFGKADYIRAVDGVDLDVYEGETLGIVGESGCGKSTVGQMLLQLLPPTAGEIRFGGQLLTGLPPDKLHAVRRDMQIVFQDPYSSLNPRMKIGDTIAEPLRIHRTVPRADIRREVAGLLEAVGLGEHHMSRYPHEFSGGQRQRIGIARALALKPKLIVCDEAVSALDVSIQAQILNLLKKLQREYRLTYVFISHGMPAVKHISDRVAVMYLGKIVEIAERDKLFAHPRHPYTEALLASLPASHPGERKERVIVQGEVGDSVAAVPGCPFQARCPYARDLCRQTAPVLTEEAGHAVACHFPL</sequence>
<comment type="caution">
    <text evidence="6">The sequence shown here is derived from an EMBL/GenBank/DDBJ whole genome shotgun (WGS) entry which is preliminary data.</text>
</comment>
<proteinExistence type="inferred from homology"/>
<dbReference type="PANTHER" id="PTHR43776">
    <property type="entry name" value="TRANSPORT ATP-BINDING PROTEIN"/>
    <property type="match status" value="1"/>
</dbReference>
<evidence type="ECO:0000313" key="6">
    <source>
        <dbReference type="EMBL" id="MFB9756236.1"/>
    </source>
</evidence>
<dbReference type="EMBL" id="JBHMAG010000021">
    <property type="protein sequence ID" value="MFB9756236.1"/>
    <property type="molecule type" value="Genomic_DNA"/>
</dbReference>
<dbReference type="PROSITE" id="PS00211">
    <property type="entry name" value="ABC_TRANSPORTER_1"/>
    <property type="match status" value="1"/>
</dbReference>
<keyword evidence="7" id="KW-1185">Reference proteome</keyword>
<gene>
    <name evidence="6" type="ORF">ACFFNY_32060</name>
</gene>
<dbReference type="SUPFAM" id="SSF52540">
    <property type="entry name" value="P-loop containing nucleoside triphosphate hydrolases"/>
    <property type="match status" value="1"/>
</dbReference>
<comment type="similarity">
    <text evidence="1">Belongs to the ABC transporter superfamily.</text>
</comment>
<dbReference type="Proteomes" id="UP001589619">
    <property type="component" value="Unassembled WGS sequence"/>
</dbReference>
<dbReference type="NCBIfam" id="TIGR01727">
    <property type="entry name" value="oligo_HPY"/>
    <property type="match status" value="1"/>
</dbReference>
<evidence type="ECO:0000256" key="1">
    <source>
        <dbReference type="ARBA" id="ARBA00005417"/>
    </source>
</evidence>
<evidence type="ECO:0000256" key="4">
    <source>
        <dbReference type="ARBA" id="ARBA00022840"/>
    </source>
</evidence>
<reference evidence="6 7" key="1">
    <citation type="submission" date="2024-09" db="EMBL/GenBank/DDBJ databases">
        <authorList>
            <person name="Sun Q."/>
            <person name="Mori K."/>
        </authorList>
    </citation>
    <scope>NUCLEOTIDE SEQUENCE [LARGE SCALE GENOMIC DNA]</scope>
    <source>
        <strain evidence="6 7">JCM 12520</strain>
    </source>
</reference>
<dbReference type="SMART" id="SM00382">
    <property type="entry name" value="AAA"/>
    <property type="match status" value="1"/>
</dbReference>
<dbReference type="Gene3D" id="3.40.50.300">
    <property type="entry name" value="P-loop containing nucleotide triphosphate hydrolases"/>
    <property type="match status" value="1"/>
</dbReference>
<dbReference type="PROSITE" id="PS50893">
    <property type="entry name" value="ABC_TRANSPORTER_2"/>
    <property type="match status" value="1"/>
</dbReference>
<dbReference type="InterPro" id="IPR003593">
    <property type="entry name" value="AAA+_ATPase"/>
</dbReference>
<dbReference type="InterPro" id="IPR050319">
    <property type="entry name" value="ABC_transp_ATP-bind"/>
</dbReference>